<dbReference type="AlphaFoldDB" id="A0A7K1V916"/>
<sequence length="412" mass="45379">MSFLGGVFGAKRKQEQFGEQALAMVRAQNGVAEAAFDADAFKIRYTMQNGEWGEINLTTVFRRTRSVTPREANRMLFTFVMDSPGLSERENPEGWEAAAPLLRPIIRQATDLDARTQGLRIGDHTLWRPVLPCLIETVVLDQPTSMQRVHPSQLAEWGVDAETVFATARANLTGAALDTVARYEPGSKGGLLHIPDTSGDLYAGALPLVDGWLEGIGRKAGARPIVFVAQNTGVLVGAEYSAQHVLHLVNSARELFDNAVREVSPVPYTLDEAGRLVPYRVSREHLAWKEIRSAEATLAANVYGAQYKHLRADLDAGRTEDFAAKVMHFRMKDGTESTMAAWTDTVPTLLPRTHNVSLTDLNTGETIAVPWDSLAAEVDLSPVEGIYPDRYRVEFHPGAETMDRLRAGSRID</sequence>
<name>A0A7K1V916_9NOCA</name>
<keyword evidence="2" id="KW-1185">Reference proteome</keyword>
<dbReference type="Proteomes" id="UP000466794">
    <property type="component" value="Unassembled WGS sequence"/>
</dbReference>
<dbReference type="EMBL" id="WRPP01000011">
    <property type="protein sequence ID" value="MVU82981.1"/>
    <property type="molecule type" value="Genomic_DNA"/>
</dbReference>
<gene>
    <name evidence="1" type="ORF">GPX89_37805</name>
</gene>
<proteinExistence type="predicted"/>
<evidence type="ECO:0000313" key="2">
    <source>
        <dbReference type="Proteomes" id="UP000466794"/>
    </source>
</evidence>
<comment type="caution">
    <text evidence="1">The sequence shown here is derived from an EMBL/GenBank/DDBJ whole genome shotgun (WGS) entry which is preliminary data.</text>
</comment>
<dbReference type="RefSeq" id="WP_157392565.1">
    <property type="nucleotide sequence ID" value="NZ_WRPP01000011.1"/>
</dbReference>
<protein>
    <submittedName>
        <fullName evidence="1">Uncharacterized protein</fullName>
    </submittedName>
</protein>
<organism evidence="1 2">
    <name type="scientific">Nocardia terrae</name>
    <dbReference type="NCBI Taxonomy" id="2675851"/>
    <lineage>
        <taxon>Bacteria</taxon>
        <taxon>Bacillati</taxon>
        <taxon>Actinomycetota</taxon>
        <taxon>Actinomycetes</taxon>
        <taxon>Mycobacteriales</taxon>
        <taxon>Nocardiaceae</taxon>
        <taxon>Nocardia</taxon>
    </lineage>
</organism>
<reference evidence="1 2" key="1">
    <citation type="submission" date="2019-12" db="EMBL/GenBank/DDBJ databases">
        <title>Nocardia sp. nov. ET3-3 isolated from soil.</title>
        <authorList>
            <person name="Kanchanasin P."/>
            <person name="Tanasupawat S."/>
            <person name="Yuki M."/>
            <person name="Kudo T."/>
        </authorList>
    </citation>
    <scope>NUCLEOTIDE SEQUENCE [LARGE SCALE GENOMIC DNA]</scope>
    <source>
        <strain evidence="1 2">ET3-3</strain>
    </source>
</reference>
<evidence type="ECO:0000313" key="1">
    <source>
        <dbReference type="EMBL" id="MVU82981.1"/>
    </source>
</evidence>
<accession>A0A7K1V916</accession>